<gene>
    <name evidence="1" type="ORF">LIER_24830</name>
</gene>
<protein>
    <recommendedName>
        <fullName evidence="3">Retrovirus-related Pol polyprotein from transposon TNT 1-94</fullName>
    </recommendedName>
</protein>
<keyword evidence="2" id="KW-1185">Reference proteome</keyword>
<evidence type="ECO:0000313" key="2">
    <source>
        <dbReference type="Proteomes" id="UP001454036"/>
    </source>
</evidence>
<dbReference type="Pfam" id="PF14223">
    <property type="entry name" value="Retrotran_gag_2"/>
    <property type="match status" value="1"/>
</dbReference>
<evidence type="ECO:0008006" key="3">
    <source>
        <dbReference type="Google" id="ProtNLM"/>
    </source>
</evidence>
<proteinExistence type="predicted"/>
<comment type="caution">
    <text evidence="1">The sequence shown here is derived from an EMBL/GenBank/DDBJ whole genome shotgun (WGS) entry which is preliminary data.</text>
</comment>
<dbReference type="Proteomes" id="UP001454036">
    <property type="component" value="Unassembled WGS sequence"/>
</dbReference>
<dbReference type="EMBL" id="BAABME010007316">
    <property type="protein sequence ID" value="GAA0170606.1"/>
    <property type="molecule type" value="Genomic_DNA"/>
</dbReference>
<reference evidence="1 2" key="1">
    <citation type="submission" date="2024-01" db="EMBL/GenBank/DDBJ databases">
        <title>The complete chloroplast genome sequence of Lithospermum erythrorhizon: insights into the phylogenetic relationship among Boraginaceae species and the maternal lineages of purple gromwells.</title>
        <authorList>
            <person name="Okada T."/>
            <person name="Watanabe K."/>
        </authorList>
    </citation>
    <scope>NUCLEOTIDE SEQUENCE [LARGE SCALE GENOMIC DNA]</scope>
</reference>
<organism evidence="1 2">
    <name type="scientific">Lithospermum erythrorhizon</name>
    <name type="common">Purple gromwell</name>
    <name type="synonym">Lithospermum officinale var. erythrorhizon</name>
    <dbReference type="NCBI Taxonomy" id="34254"/>
    <lineage>
        <taxon>Eukaryota</taxon>
        <taxon>Viridiplantae</taxon>
        <taxon>Streptophyta</taxon>
        <taxon>Embryophyta</taxon>
        <taxon>Tracheophyta</taxon>
        <taxon>Spermatophyta</taxon>
        <taxon>Magnoliopsida</taxon>
        <taxon>eudicotyledons</taxon>
        <taxon>Gunneridae</taxon>
        <taxon>Pentapetalae</taxon>
        <taxon>asterids</taxon>
        <taxon>lamiids</taxon>
        <taxon>Boraginales</taxon>
        <taxon>Boraginaceae</taxon>
        <taxon>Boraginoideae</taxon>
        <taxon>Lithospermeae</taxon>
        <taxon>Lithospermum</taxon>
    </lineage>
</organism>
<dbReference type="PANTHER" id="PTHR47481:SF31">
    <property type="entry name" value="OS01G0873500 PROTEIN"/>
    <property type="match status" value="1"/>
</dbReference>
<accession>A0AAV3R4T3</accession>
<name>A0AAV3R4T3_LITER</name>
<dbReference type="PANTHER" id="PTHR47481">
    <property type="match status" value="1"/>
</dbReference>
<dbReference type="AlphaFoldDB" id="A0AAV3R4T3"/>
<sequence>MHAAQTQARASYLKMQLQTTKNGTSMEVYVQKMRTIADNMAISLTPISDTELVSSILFSLDVDYDSLITSIYARESEISLEELHNVLLNHEAR</sequence>
<evidence type="ECO:0000313" key="1">
    <source>
        <dbReference type="EMBL" id="GAA0170606.1"/>
    </source>
</evidence>